<dbReference type="AlphaFoldDB" id="C0FS01"/>
<organism evidence="2 3">
    <name type="scientific">Roseburia inulinivorans DSM 16841</name>
    <dbReference type="NCBI Taxonomy" id="622312"/>
    <lineage>
        <taxon>Bacteria</taxon>
        <taxon>Bacillati</taxon>
        <taxon>Bacillota</taxon>
        <taxon>Clostridia</taxon>
        <taxon>Lachnospirales</taxon>
        <taxon>Lachnospiraceae</taxon>
        <taxon>Roseburia</taxon>
    </lineage>
</organism>
<dbReference type="EMBL" id="ACFY01000058">
    <property type="protein sequence ID" value="EEG94669.1"/>
    <property type="molecule type" value="Genomic_DNA"/>
</dbReference>
<reference evidence="2 3" key="1">
    <citation type="submission" date="2009-02" db="EMBL/GenBank/DDBJ databases">
        <authorList>
            <person name="Fulton L."/>
            <person name="Clifton S."/>
            <person name="Fulton B."/>
            <person name="Xu J."/>
            <person name="Minx P."/>
            <person name="Pepin K.H."/>
            <person name="Johnson M."/>
            <person name="Bhonagiri V."/>
            <person name="Nash W.E."/>
            <person name="Mardis E.R."/>
            <person name="Wilson R.K."/>
        </authorList>
    </citation>
    <scope>NUCLEOTIDE SEQUENCE [LARGE SCALE GENOMIC DNA]</scope>
    <source>
        <strain evidence="2 3">DSM 16841</strain>
    </source>
</reference>
<dbReference type="Proteomes" id="UP000003561">
    <property type="component" value="Unassembled WGS sequence"/>
</dbReference>
<name>C0FS01_9FIRM</name>
<keyword evidence="1" id="KW-0812">Transmembrane</keyword>
<comment type="caution">
    <text evidence="2">The sequence shown here is derived from an EMBL/GenBank/DDBJ whole genome shotgun (WGS) entry which is preliminary data.</text>
</comment>
<keyword evidence="1" id="KW-1133">Transmembrane helix</keyword>
<reference evidence="2 3" key="2">
    <citation type="submission" date="2009-03" db="EMBL/GenBank/DDBJ databases">
        <title>Draft genome sequence of Roseburia inulinivorans (DSM 16841).</title>
        <authorList>
            <person name="Sudarsanam P."/>
            <person name="Ley R."/>
            <person name="Guruge J."/>
            <person name="Turnbaugh P.J."/>
            <person name="Mahowald M."/>
            <person name="Liep D."/>
            <person name="Gordon J."/>
        </authorList>
    </citation>
    <scope>NUCLEOTIDE SEQUENCE [LARGE SCALE GENOMIC DNA]</scope>
    <source>
        <strain evidence="2 3">DSM 16841</strain>
    </source>
</reference>
<protein>
    <submittedName>
        <fullName evidence="2">Uncharacterized protein</fullName>
    </submittedName>
</protein>
<evidence type="ECO:0000313" key="2">
    <source>
        <dbReference type="EMBL" id="EEG94669.1"/>
    </source>
</evidence>
<proteinExistence type="predicted"/>
<accession>C0FS01</accession>
<feature type="transmembrane region" description="Helical" evidence="1">
    <location>
        <begin position="44"/>
        <end position="62"/>
    </location>
</feature>
<gene>
    <name evidence="2" type="ORF">ROSEINA2194_01516</name>
</gene>
<feature type="transmembrane region" description="Helical" evidence="1">
    <location>
        <begin position="68"/>
        <end position="84"/>
    </location>
</feature>
<evidence type="ECO:0000313" key="3">
    <source>
        <dbReference type="Proteomes" id="UP000003561"/>
    </source>
</evidence>
<sequence>MIKKKLYRGKKAYIIIITKFCLEEMIMQEKLVIVPKKTTGGHKAGMIAFFVLTCLCLVLSMFVSPVMFLVPTIIFGVIWYLFAFRSEVEYEYTYYDGDLRFAKIRNKAKRKKIAYLSMDDVLTIAPKGDRSIYKYENDRSVTVKNIASGNAGAKLYEAVCKGENGITRYEFEPDEDMLNAIMVKYPRSVIK</sequence>
<keyword evidence="1" id="KW-0472">Membrane</keyword>
<evidence type="ECO:0000256" key="1">
    <source>
        <dbReference type="SAM" id="Phobius"/>
    </source>
</evidence>